<evidence type="ECO:0000259" key="3">
    <source>
        <dbReference type="PROSITE" id="PS51212"/>
    </source>
</evidence>
<accession>A0A8K0T943</accession>
<gene>
    <name evidence="4" type="ORF">B0I35DRAFT_45210</name>
</gene>
<dbReference type="Proteomes" id="UP000813444">
    <property type="component" value="Unassembled WGS sequence"/>
</dbReference>
<dbReference type="OrthoDB" id="5106279at2759"/>
<dbReference type="Pfam" id="PF01822">
    <property type="entry name" value="WSC"/>
    <property type="match status" value="1"/>
</dbReference>
<evidence type="ECO:0000256" key="1">
    <source>
        <dbReference type="SAM" id="MobiDB-lite"/>
    </source>
</evidence>
<feature type="compositionally biased region" description="Polar residues" evidence="1">
    <location>
        <begin position="164"/>
        <end position="178"/>
    </location>
</feature>
<sequence length="282" mass="29429">MMLPTFLLGLFLSAYVAAQAQVLPEDCSFTYQGCAIIDVDCFSYPIEFPDGVVTAETCQRACNDHLFAALFPDGCRCGDDASAITPVDEMNCNVPCMGDPDLGPCGGLCPGYQEDIGNYFVNNLLIPFEIPLLPPTETPGPQLPPVPEVGLPEPFAEPLGPQIPSETPSETPEQNSDGSFLDTAPPSNPNDGMLPGNVPTEASDSPGEIGESDSPVPSPTLSTPTSLGWHISPTNNTVSPTEGIPTDGAPVPSQIRESKSWNTGIPGTTIVLGLCAVGIVGL</sequence>
<proteinExistence type="predicted"/>
<dbReference type="EMBL" id="JAGPNK010000001">
    <property type="protein sequence ID" value="KAH7329454.1"/>
    <property type="molecule type" value="Genomic_DNA"/>
</dbReference>
<comment type="caution">
    <text evidence="4">The sequence shown here is derived from an EMBL/GenBank/DDBJ whole genome shotgun (WGS) entry which is preliminary data.</text>
</comment>
<feature type="signal peptide" evidence="2">
    <location>
        <begin position="1"/>
        <end position="20"/>
    </location>
</feature>
<evidence type="ECO:0000256" key="2">
    <source>
        <dbReference type="SAM" id="SignalP"/>
    </source>
</evidence>
<feature type="chain" id="PRO_5035453091" description="WSC domain-containing protein" evidence="2">
    <location>
        <begin position="21"/>
        <end position="282"/>
    </location>
</feature>
<keyword evidence="2" id="KW-0732">Signal</keyword>
<reference evidence="4" key="1">
    <citation type="journal article" date="2021" name="Nat. Commun.">
        <title>Genetic determinants of endophytism in the Arabidopsis root mycobiome.</title>
        <authorList>
            <person name="Mesny F."/>
            <person name="Miyauchi S."/>
            <person name="Thiergart T."/>
            <person name="Pickel B."/>
            <person name="Atanasova L."/>
            <person name="Karlsson M."/>
            <person name="Huettel B."/>
            <person name="Barry K.W."/>
            <person name="Haridas S."/>
            <person name="Chen C."/>
            <person name="Bauer D."/>
            <person name="Andreopoulos W."/>
            <person name="Pangilinan J."/>
            <person name="LaButti K."/>
            <person name="Riley R."/>
            <person name="Lipzen A."/>
            <person name="Clum A."/>
            <person name="Drula E."/>
            <person name="Henrissat B."/>
            <person name="Kohler A."/>
            <person name="Grigoriev I.V."/>
            <person name="Martin F.M."/>
            <person name="Hacquard S."/>
        </authorList>
    </citation>
    <scope>NUCLEOTIDE SEQUENCE</scope>
    <source>
        <strain evidence="4">MPI-CAGE-CH-0235</strain>
    </source>
</reference>
<protein>
    <recommendedName>
        <fullName evidence="3">WSC domain-containing protein</fullName>
    </recommendedName>
</protein>
<dbReference type="InterPro" id="IPR002889">
    <property type="entry name" value="WSC_carb-bd"/>
</dbReference>
<feature type="compositionally biased region" description="Pro residues" evidence="1">
    <location>
        <begin position="136"/>
        <end position="147"/>
    </location>
</feature>
<organism evidence="4 5">
    <name type="scientific">Stachybotrys elegans</name>
    <dbReference type="NCBI Taxonomy" id="80388"/>
    <lineage>
        <taxon>Eukaryota</taxon>
        <taxon>Fungi</taxon>
        <taxon>Dikarya</taxon>
        <taxon>Ascomycota</taxon>
        <taxon>Pezizomycotina</taxon>
        <taxon>Sordariomycetes</taxon>
        <taxon>Hypocreomycetidae</taxon>
        <taxon>Hypocreales</taxon>
        <taxon>Stachybotryaceae</taxon>
        <taxon>Stachybotrys</taxon>
    </lineage>
</organism>
<dbReference type="PROSITE" id="PS51212">
    <property type="entry name" value="WSC"/>
    <property type="match status" value="1"/>
</dbReference>
<feature type="region of interest" description="Disordered" evidence="1">
    <location>
        <begin position="136"/>
        <end position="254"/>
    </location>
</feature>
<evidence type="ECO:0000313" key="5">
    <source>
        <dbReference type="Proteomes" id="UP000813444"/>
    </source>
</evidence>
<evidence type="ECO:0000313" key="4">
    <source>
        <dbReference type="EMBL" id="KAH7329454.1"/>
    </source>
</evidence>
<name>A0A8K0T943_9HYPO</name>
<keyword evidence="5" id="KW-1185">Reference proteome</keyword>
<feature type="domain" description="WSC" evidence="3">
    <location>
        <begin position="28"/>
        <end position="117"/>
    </location>
</feature>
<dbReference type="AlphaFoldDB" id="A0A8K0T943"/>